<feature type="region of interest" description="Disordered" evidence="1">
    <location>
        <begin position="1"/>
        <end position="69"/>
    </location>
</feature>
<gene>
    <name evidence="2" type="ORF">CVIRNUC_001913</name>
</gene>
<protein>
    <recommendedName>
        <fullName evidence="4">BHLH domain-containing protein</fullName>
    </recommendedName>
</protein>
<feature type="compositionally biased region" description="Polar residues" evidence="1">
    <location>
        <begin position="635"/>
        <end position="652"/>
    </location>
</feature>
<reference evidence="2 3" key="1">
    <citation type="submission" date="2023-10" db="EMBL/GenBank/DDBJ databases">
        <authorList>
            <person name="Maclean D."/>
            <person name="Macfadyen A."/>
        </authorList>
    </citation>
    <scope>NUCLEOTIDE SEQUENCE [LARGE SCALE GENOMIC DNA]</scope>
</reference>
<evidence type="ECO:0000256" key="1">
    <source>
        <dbReference type="SAM" id="MobiDB-lite"/>
    </source>
</evidence>
<name>A0AAV1HVF3_9CHLO</name>
<feature type="compositionally biased region" description="Low complexity" evidence="1">
    <location>
        <begin position="363"/>
        <end position="376"/>
    </location>
</feature>
<feature type="compositionally biased region" description="Polar residues" evidence="1">
    <location>
        <begin position="21"/>
        <end position="40"/>
    </location>
</feature>
<dbReference type="Proteomes" id="UP001314263">
    <property type="component" value="Unassembled WGS sequence"/>
</dbReference>
<proteinExistence type="predicted"/>
<organism evidence="2 3">
    <name type="scientific">Coccomyxa viridis</name>
    <dbReference type="NCBI Taxonomy" id="1274662"/>
    <lineage>
        <taxon>Eukaryota</taxon>
        <taxon>Viridiplantae</taxon>
        <taxon>Chlorophyta</taxon>
        <taxon>core chlorophytes</taxon>
        <taxon>Trebouxiophyceae</taxon>
        <taxon>Trebouxiophyceae incertae sedis</taxon>
        <taxon>Coccomyxaceae</taxon>
        <taxon>Coccomyxa</taxon>
    </lineage>
</organism>
<accession>A0AAV1HVF3</accession>
<evidence type="ECO:0000313" key="3">
    <source>
        <dbReference type="Proteomes" id="UP001314263"/>
    </source>
</evidence>
<evidence type="ECO:0008006" key="4">
    <source>
        <dbReference type="Google" id="ProtNLM"/>
    </source>
</evidence>
<feature type="region of interest" description="Disordered" evidence="1">
    <location>
        <begin position="344"/>
        <end position="376"/>
    </location>
</feature>
<dbReference type="AlphaFoldDB" id="A0AAV1HVF3"/>
<feature type="region of interest" description="Disordered" evidence="1">
    <location>
        <begin position="85"/>
        <end position="138"/>
    </location>
</feature>
<feature type="region of interest" description="Disordered" evidence="1">
    <location>
        <begin position="635"/>
        <end position="658"/>
    </location>
</feature>
<feature type="region of interest" description="Disordered" evidence="1">
    <location>
        <begin position="545"/>
        <end position="585"/>
    </location>
</feature>
<feature type="compositionally biased region" description="Polar residues" evidence="1">
    <location>
        <begin position="300"/>
        <end position="311"/>
    </location>
</feature>
<feature type="compositionally biased region" description="Polar residues" evidence="1">
    <location>
        <begin position="1"/>
        <end position="12"/>
    </location>
</feature>
<sequence length="682" mass="72678">MSSHPDVSTTNAKAPAASRAALQTRQSFCMPVTSSASDNSGPEHGDRQHSMRPGYPGSSHQSMPSHCNSGWSIQAHLGYTQQSCETNTAAGEPDSRAEDMCEDDHDSDDQQADRRQGGNRPRKPHLQGRFSGRLETKDDEKRLADECKLLGPLLGGLGKRGEKSRLTLAKIVRGIATGDVRKYCEERERKILVLQAKIAALEMEENSKLPSVLSDPMKVPDAAVPQTGMPVAAVMPPHKPASAAVALKASLDVPLLGQPLLDPSPQRSAAPTPRAQRTSSVAGSDLDSTVFPLSVRIPGQSANSPDLSLSDSAGGIPTPQHMHSAANEAQALAQEAAQLKAQAQSYQAHAKHLEARSQQANTQPEQVQAQAQAQSFQAKAHSLDKAAEAQNLQAQAVAHKQAHMEAQSHAQHLTVKAQRHAQARMQAAAHVYHLKRAVQIEDQPASKVAAQAQELEAQAQGHAQAHSQLVVHAHNLTSKAEAHASAQAQAHAQAQQAAEEACHYDAAAQTLQAQANLMASKHIAASSQRRAELDGVPQHIYLPDRFQTPGSPVQHAAPSEGDGLPRMPGLTFGSRQAGHDSGSPGTALLERALLSMPDAEPVTELDDGQLILAAAEVHFEDHAALRSHSVPCNSSLPSAIKRSQSQQTTAGEQQEVHPSIHRSASQHAGLMMEDSALQLKME</sequence>
<feature type="region of interest" description="Disordered" evidence="1">
    <location>
        <begin position="257"/>
        <end position="323"/>
    </location>
</feature>
<feature type="compositionally biased region" description="Polar residues" evidence="1">
    <location>
        <begin position="58"/>
        <end position="69"/>
    </location>
</feature>
<comment type="caution">
    <text evidence="2">The sequence shown here is derived from an EMBL/GenBank/DDBJ whole genome shotgun (WGS) entry which is preliminary data.</text>
</comment>
<feature type="compositionally biased region" description="Polar residues" evidence="1">
    <location>
        <begin position="265"/>
        <end position="282"/>
    </location>
</feature>
<evidence type="ECO:0000313" key="2">
    <source>
        <dbReference type="EMBL" id="CAK0749480.1"/>
    </source>
</evidence>
<feature type="compositionally biased region" description="Acidic residues" evidence="1">
    <location>
        <begin position="100"/>
        <end position="110"/>
    </location>
</feature>
<dbReference type="EMBL" id="CAUYUE010000003">
    <property type="protein sequence ID" value="CAK0749480.1"/>
    <property type="molecule type" value="Genomic_DNA"/>
</dbReference>
<keyword evidence="3" id="KW-1185">Reference proteome</keyword>